<feature type="non-terminal residue" evidence="1">
    <location>
        <position position="29"/>
    </location>
</feature>
<accession>A0A382KH04</accession>
<gene>
    <name evidence="1" type="ORF">METZ01_LOCUS275496</name>
</gene>
<dbReference type="EMBL" id="UINC01080053">
    <property type="protein sequence ID" value="SVC22642.1"/>
    <property type="molecule type" value="Genomic_DNA"/>
</dbReference>
<reference evidence="1" key="1">
    <citation type="submission" date="2018-05" db="EMBL/GenBank/DDBJ databases">
        <authorList>
            <person name="Lanie J.A."/>
            <person name="Ng W.-L."/>
            <person name="Kazmierczak K.M."/>
            <person name="Andrzejewski T.M."/>
            <person name="Davidsen T.M."/>
            <person name="Wayne K.J."/>
            <person name="Tettelin H."/>
            <person name="Glass J.I."/>
            <person name="Rusch D."/>
            <person name="Podicherti R."/>
            <person name="Tsui H.-C.T."/>
            <person name="Winkler M.E."/>
        </authorList>
    </citation>
    <scope>NUCLEOTIDE SEQUENCE</scope>
</reference>
<dbReference type="AlphaFoldDB" id="A0A382KH04"/>
<protein>
    <submittedName>
        <fullName evidence="1">Uncharacterized protein</fullName>
    </submittedName>
</protein>
<proteinExistence type="predicted"/>
<sequence length="29" mass="3592">MNKDLNLVEENLNYSKDYSIEEYEKILKR</sequence>
<name>A0A382KH04_9ZZZZ</name>
<evidence type="ECO:0000313" key="1">
    <source>
        <dbReference type="EMBL" id="SVC22642.1"/>
    </source>
</evidence>
<organism evidence="1">
    <name type="scientific">marine metagenome</name>
    <dbReference type="NCBI Taxonomy" id="408172"/>
    <lineage>
        <taxon>unclassified sequences</taxon>
        <taxon>metagenomes</taxon>
        <taxon>ecological metagenomes</taxon>
    </lineage>
</organism>